<keyword evidence="2" id="KW-0812">Transmembrane</keyword>
<evidence type="ECO:0000313" key="3">
    <source>
        <dbReference type="EMBL" id="CAF1190186.1"/>
    </source>
</evidence>
<proteinExistence type="predicted"/>
<keyword evidence="2" id="KW-0472">Membrane</keyword>
<comment type="caution">
    <text evidence="3">The sequence shown here is derived from an EMBL/GenBank/DDBJ whole genome shotgun (WGS) entry which is preliminary data.</text>
</comment>
<sequence length="862" mass="91099">MPNATSTLDCTTSSNTCGGYTSISINEYCTDFSVLSDSSSGQISTIENITAGSQFCVAFNGMYWIGLQSTKCSGSGRKKRGHSGGHGSGPSRPTVSTTTVAGCYSTSAGWSIGCCIDLTVRPDGFINTPPVATIISRQISTIENITAGAQFCVAFSGGSWIGLQSTNCGWGGRKKRYYNSGRTSSGSTRTTVSTTTVAGCYSTTADWSIGCCIDLTVRPDGFINTPPVATIISPITIPINTITNITIPVIDADDDYLSCRWAQKTAALDECGDVCQMAPGSTLDNDDCVLTYNSTGKTVGQYYAVTLMVEDYYDSSTPTPFSSVPVQFLIHIVSATACPLQPTISSNLSDCSPIQVGVQFTFTLTIVQGCPGTTLQDVYTMPPLYMYKGSITQVGSTNVWTVTETWIPDELQLGSQVYCAVATDSDNIQSDQYCLTFMVVPDGQVPLCPGDVAPTTSTTTTSTSTTTTTTTSTTSTTSVTTSTTTSTATTSTSTSSTSPTSTSTSTTSTDTSTTSTTSSSTSATSTSTSSTSTTSSSTSTSSTSTSTTSTTSTSTTTSTTRTSTTTTTVTTTKSPSHNINIPLIVGLSLLALLASLLCCCCLCWWLWGGGARRRRQNRTSGEEQVKQKFSFTKKCLKLMGLKQRKNDIPYAVNSTRSSRITTTSIVKSLPDSDVNCNSLNTIYSKSLPRSYENIALEPQAKSRVSGVSVIHVSRVDKPLTINENEAIKSPISDDNNISGIDLLEPSIHETPRVSIIKLPRARSSAPTGRIIKVSKAESSTERHTNVTTELSKKSKDIGSVIVSKVNRRSSDIPSSGKGRTSTAVSVIKLKLPRSSSKVSADLIAGFRGSFTQADSKAAKTMF</sequence>
<feature type="compositionally biased region" description="Low complexity" evidence="1">
    <location>
        <begin position="455"/>
        <end position="572"/>
    </location>
</feature>
<dbReference type="EMBL" id="CAJNOE010000390">
    <property type="protein sequence ID" value="CAF1190186.1"/>
    <property type="molecule type" value="Genomic_DNA"/>
</dbReference>
<feature type="region of interest" description="Disordered" evidence="1">
    <location>
        <begin position="76"/>
        <end position="96"/>
    </location>
</feature>
<accession>A0A814VMV1</accession>
<feature type="transmembrane region" description="Helical" evidence="2">
    <location>
        <begin position="583"/>
        <end position="607"/>
    </location>
</feature>
<name>A0A814VMV1_9BILA</name>
<gene>
    <name evidence="3" type="ORF">IZO911_LOCUS27990</name>
</gene>
<protein>
    <submittedName>
        <fullName evidence="3">Uncharacterized protein</fullName>
    </submittedName>
</protein>
<keyword evidence="2" id="KW-1133">Transmembrane helix</keyword>
<reference evidence="3" key="1">
    <citation type="submission" date="2021-02" db="EMBL/GenBank/DDBJ databases">
        <authorList>
            <person name="Nowell W R."/>
        </authorList>
    </citation>
    <scope>NUCLEOTIDE SEQUENCE</scope>
</reference>
<evidence type="ECO:0000256" key="1">
    <source>
        <dbReference type="SAM" id="MobiDB-lite"/>
    </source>
</evidence>
<evidence type="ECO:0000313" key="4">
    <source>
        <dbReference type="Proteomes" id="UP000663860"/>
    </source>
</evidence>
<organism evidence="3 4">
    <name type="scientific">Adineta steineri</name>
    <dbReference type="NCBI Taxonomy" id="433720"/>
    <lineage>
        <taxon>Eukaryota</taxon>
        <taxon>Metazoa</taxon>
        <taxon>Spiralia</taxon>
        <taxon>Gnathifera</taxon>
        <taxon>Rotifera</taxon>
        <taxon>Eurotatoria</taxon>
        <taxon>Bdelloidea</taxon>
        <taxon>Adinetida</taxon>
        <taxon>Adinetidae</taxon>
        <taxon>Adineta</taxon>
    </lineage>
</organism>
<dbReference type="Proteomes" id="UP000663860">
    <property type="component" value="Unassembled WGS sequence"/>
</dbReference>
<dbReference type="AlphaFoldDB" id="A0A814VMV1"/>
<evidence type="ECO:0000256" key="2">
    <source>
        <dbReference type="SAM" id="Phobius"/>
    </source>
</evidence>
<feature type="region of interest" description="Disordered" evidence="1">
    <location>
        <begin position="454"/>
        <end position="575"/>
    </location>
</feature>